<evidence type="ECO:0000256" key="3">
    <source>
        <dbReference type="ARBA" id="ARBA00022741"/>
    </source>
</evidence>
<evidence type="ECO:0000256" key="4">
    <source>
        <dbReference type="ARBA" id="ARBA00022840"/>
    </source>
</evidence>
<dbReference type="NCBIfam" id="TIGR00442">
    <property type="entry name" value="hisS"/>
    <property type="match status" value="1"/>
</dbReference>
<dbReference type="InterPro" id="IPR041715">
    <property type="entry name" value="HisRS-like_core"/>
</dbReference>
<dbReference type="GO" id="GO:0016740">
    <property type="term" value="F:transferase activity"/>
    <property type="evidence" value="ECO:0007669"/>
    <property type="project" value="UniProtKB-ARBA"/>
</dbReference>
<dbReference type="EC" id="6.1.1.21" evidence="2 7"/>
<dbReference type="Proteomes" id="UP000274920">
    <property type="component" value="Unassembled WGS sequence"/>
</dbReference>
<gene>
    <name evidence="10" type="primary">hisS</name>
    <name evidence="10" type="ORF">EBB54_08170</name>
</gene>
<evidence type="ECO:0000256" key="7">
    <source>
        <dbReference type="NCBIfam" id="TIGR00442"/>
    </source>
</evidence>
<feature type="binding site" evidence="8">
    <location>
        <position position="186"/>
    </location>
    <ligand>
        <name>L-histidine</name>
        <dbReference type="ChEBI" id="CHEBI:57595"/>
    </ligand>
</feature>
<reference evidence="10" key="1">
    <citation type="submission" date="2018-10" db="EMBL/GenBank/DDBJ databases">
        <title>Schaedlerella arabinophila gen. nov. sp. nov., isolated from the mouse intestinal tract and comparative analysis with the genome of the closely related altered Schaedler flora strain ASF502.</title>
        <authorList>
            <person name="Miyake S."/>
            <person name="Soh M."/>
            <person name="Seedorf H."/>
        </authorList>
    </citation>
    <scope>NUCLEOTIDE SEQUENCE [LARGE SCALE GENOMIC DNA]</scope>
    <source>
        <strain evidence="10">DSM 106076</strain>
    </source>
</reference>
<sequence length="464" mass="52698">MIDKALSGFSCPKNPDAGRSIKRSAAEFQEAAKSSERMFIVTERRERINMALKKKPVTGMKDMLPEEMEIRDYCVGLIKETYKSFGFCSMETPCVEHIENLCSRQGGDNEKLIFKILKRGEKLKLDQAKEEADLVDGGLRYDLTVPLSRYYSANANELPSPFKALQIGNVWRADRPQRGRFRQFMQCDIDILGESSNLAEIELILATTTLLGKLDFHDFTIRINDRRFLKAMAAYSGFDEADYEKIFITLDKMDKIGIDGIRAELEENGYAEESVETYLRMFQEITNDVEGVRRCGEKLEGYLPEGAAASLETIMSSVERAKEADFKISFDPTLVRGMSYYTGTIFEISMDEFGGSVGGGGRYDEMIGRFTGQATPAVGFSIGFERIVMLLLERQYQIPTGGKKKAYLLEKNLSQEKLLDVLEQSKAERGTGMQVMVMNMKKNKKFQKEQLIRQGYQEIVEIYD</sequence>
<protein>
    <recommendedName>
        <fullName evidence="2 7">Histidine--tRNA ligase</fullName>
        <ecNumber evidence="2 7">6.1.1.21</ecNumber>
    </recommendedName>
</protein>
<evidence type="ECO:0000313" key="10">
    <source>
        <dbReference type="EMBL" id="RRK31339.1"/>
    </source>
</evidence>
<evidence type="ECO:0000256" key="1">
    <source>
        <dbReference type="ARBA" id="ARBA00008226"/>
    </source>
</evidence>
<comment type="caution">
    <text evidence="10">The sequence shown here is derived from an EMBL/GenBank/DDBJ whole genome shotgun (WGS) entry which is preliminary data.</text>
</comment>
<evidence type="ECO:0000259" key="9">
    <source>
        <dbReference type="PROSITE" id="PS50862"/>
    </source>
</evidence>
<dbReference type="CDD" id="cd00773">
    <property type="entry name" value="HisRS-like_core"/>
    <property type="match status" value="1"/>
</dbReference>
<dbReference type="Pfam" id="PF13393">
    <property type="entry name" value="tRNA-synt_His"/>
    <property type="match status" value="1"/>
</dbReference>
<keyword evidence="10" id="KW-0436">Ligase</keyword>
<feature type="binding site" evidence="8">
    <location>
        <position position="172"/>
    </location>
    <ligand>
        <name>L-histidine</name>
        <dbReference type="ChEBI" id="CHEBI:57595"/>
    </ligand>
</feature>
<name>A0A426DEX0_9FIRM</name>
<dbReference type="PIRSF" id="PIRSF001549">
    <property type="entry name" value="His-tRNA_synth"/>
    <property type="match status" value="1"/>
</dbReference>
<feature type="binding site" evidence="8">
    <location>
        <position position="190"/>
    </location>
    <ligand>
        <name>L-histidine</name>
        <dbReference type="ChEBI" id="CHEBI:57595"/>
    </ligand>
</feature>
<dbReference type="PANTHER" id="PTHR11476">
    <property type="entry name" value="HISTIDYL-TRNA SYNTHETASE"/>
    <property type="match status" value="1"/>
</dbReference>
<dbReference type="InterPro" id="IPR006195">
    <property type="entry name" value="aa-tRNA-synth_II"/>
</dbReference>
<accession>A0A426DEX0</accession>
<comment type="similarity">
    <text evidence="1">Belongs to the class-II aminoacyl-tRNA synthetase family.</text>
</comment>
<dbReference type="GO" id="GO:0140096">
    <property type="term" value="F:catalytic activity, acting on a protein"/>
    <property type="evidence" value="ECO:0007669"/>
    <property type="project" value="UniProtKB-ARBA"/>
</dbReference>
<keyword evidence="4" id="KW-0067">ATP-binding</keyword>
<dbReference type="PANTHER" id="PTHR11476:SF7">
    <property type="entry name" value="HISTIDINE--TRNA LIGASE"/>
    <property type="match status" value="1"/>
</dbReference>
<keyword evidence="3" id="KW-0547">Nucleotide-binding</keyword>
<feature type="binding site" evidence="8">
    <location>
        <begin position="340"/>
        <end position="341"/>
    </location>
    <ligand>
        <name>L-histidine</name>
        <dbReference type="ChEBI" id="CHEBI:57595"/>
    </ligand>
</feature>
<dbReference type="AlphaFoldDB" id="A0A426DEX0"/>
<dbReference type="EMBL" id="RHJS01000002">
    <property type="protein sequence ID" value="RRK31339.1"/>
    <property type="molecule type" value="Genomic_DNA"/>
</dbReference>
<dbReference type="InterPro" id="IPR045864">
    <property type="entry name" value="aa-tRNA-synth_II/BPL/LPL"/>
</dbReference>
<evidence type="ECO:0000256" key="5">
    <source>
        <dbReference type="ARBA" id="ARBA00022917"/>
    </source>
</evidence>
<feature type="domain" description="Aminoacyl-transfer RNA synthetases class-II family profile" evidence="9">
    <location>
        <begin position="36"/>
        <end position="399"/>
    </location>
</feature>
<keyword evidence="11" id="KW-1185">Reference proteome</keyword>
<evidence type="ECO:0000313" key="11">
    <source>
        <dbReference type="Proteomes" id="UP000274920"/>
    </source>
</evidence>
<feature type="binding site" evidence="8">
    <location>
        <begin position="142"/>
        <end position="144"/>
    </location>
    <ligand>
        <name>L-histidine</name>
        <dbReference type="ChEBI" id="CHEBI:57595"/>
    </ligand>
</feature>
<dbReference type="PROSITE" id="PS50862">
    <property type="entry name" value="AA_TRNA_LIGASE_II"/>
    <property type="match status" value="1"/>
</dbReference>
<dbReference type="GO" id="GO:0005737">
    <property type="term" value="C:cytoplasm"/>
    <property type="evidence" value="ECO:0007669"/>
    <property type="project" value="UniProtKB-UniRule"/>
</dbReference>
<comment type="catalytic activity">
    <reaction evidence="6">
        <text>tRNA(His) + L-histidine + ATP = L-histidyl-tRNA(His) + AMP + diphosphate + H(+)</text>
        <dbReference type="Rhea" id="RHEA:17313"/>
        <dbReference type="Rhea" id="RHEA-COMP:9665"/>
        <dbReference type="Rhea" id="RHEA-COMP:9689"/>
        <dbReference type="ChEBI" id="CHEBI:15378"/>
        <dbReference type="ChEBI" id="CHEBI:30616"/>
        <dbReference type="ChEBI" id="CHEBI:33019"/>
        <dbReference type="ChEBI" id="CHEBI:57595"/>
        <dbReference type="ChEBI" id="CHEBI:78442"/>
        <dbReference type="ChEBI" id="CHEBI:78527"/>
        <dbReference type="ChEBI" id="CHEBI:456215"/>
        <dbReference type="EC" id="6.1.1.21"/>
    </reaction>
</comment>
<keyword evidence="5" id="KW-0648">Protein biosynthesis</keyword>
<dbReference type="GO" id="GO:0005524">
    <property type="term" value="F:ATP binding"/>
    <property type="evidence" value="ECO:0007669"/>
    <property type="project" value="UniProtKB-KW"/>
</dbReference>
<dbReference type="InterPro" id="IPR015807">
    <property type="entry name" value="His-tRNA-ligase"/>
</dbReference>
<proteinExistence type="inferred from homology"/>
<dbReference type="SUPFAM" id="SSF55681">
    <property type="entry name" value="Class II aaRS and biotin synthetases"/>
    <property type="match status" value="1"/>
</dbReference>
<organism evidence="10 11">
    <name type="scientific">Schaedlerella arabinosiphila</name>
    <dbReference type="NCBI Taxonomy" id="2044587"/>
    <lineage>
        <taxon>Bacteria</taxon>
        <taxon>Bacillati</taxon>
        <taxon>Bacillota</taxon>
        <taxon>Clostridia</taxon>
        <taxon>Lachnospirales</taxon>
        <taxon>Lachnospiraceae</taxon>
        <taxon>Schaedlerella</taxon>
    </lineage>
</organism>
<evidence type="ECO:0000256" key="8">
    <source>
        <dbReference type="PIRSR" id="PIRSR001549-1"/>
    </source>
</evidence>
<dbReference type="InterPro" id="IPR004516">
    <property type="entry name" value="HisRS/HisZ"/>
</dbReference>
<evidence type="ECO:0000256" key="6">
    <source>
        <dbReference type="ARBA" id="ARBA00047639"/>
    </source>
</evidence>
<dbReference type="GO" id="GO:0004821">
    <property type="term" value="F:histidine-tRNA ligase activity"/>
    <property type="evidence" value="ECO:0007669"/>
    <property type="project" value="UniProtKB-UniRule"/>
</dbReference>
<feature type="binding site" evidence="8">
    <location>
        <position position="336"/>
    </location>
    <ligand>
        <name>L-histidine</name>
        <dbReference type="ChEBI" id="CHEBI:57595"/>
    </ligand>
</feature>
<dbReference type="GO" id="GO:0006427">
    <property type="term" value="P:histidyl-tRNA aminoacylation"/>
    <property type="evidence" value="ECO:0007669"/>
    <property type="project" value="UniProtKB-UniRule"/>
</dbReference>
<evidence type="ECO:0000256" key="2">
    <source>
        <dbReference type="ARBA" id="ARBA00012815"/>
    </source>
</evidence>
<dbReference type="Gene3D" id="3.30.930.10">
    <property type="entry name" value="Bira Bifunctional Protein, Domain 2"/>
    <property type="match status" value="1"/>
</dbReference>